<evidence type="ECO:0000313" key="3">
    <source>
        <dbReference type="Proteomes" id="UP000280008"/>
    </source>
</evidence>
<proteinExistence type="predicted"/>
<dbReference type="Proteomes" id="UP000280008">
    <property type="component" value="Unassembled WGS sequence"/>
</dbReference>
<feature type="transmembrane region" description="Helical" evidence="1">
    <location>
        <begin position="12"/>
        <end position="33"/>
    </location>
</feature>
<name>A0A495IBE1_9MICO</name>
<reference evidence="2 3" key="1">
    <citation type="submission" date="2018-10" db="EMBL/GenBank/DDBJ databases">
        <title>Sequencing the genomes of 1000 actinobacteria strains.</title>
        <authorList>
            <person name="Klenk H.-P."/>
        </authorList>
    </citation>
    <scope>NUCLEOTIDE SEQUENCE [LARGE SCALE GENOMIC DNA]</scope>
    <source>
        <strain evidence="2 3">DSM 17894</strain>
    </source>
</reference>
<evidence type="ECO:0000256" key="1">
    <source>
        <dbReference type="SAM" id="Phobius"/>
    </source>
</evidence>
<dbReference type="OrthoDB" id="4950602at2"/>
<protein>
    <submittedName>
        <fullName evidence="2">Uncharacterized protein</fullName>
    </submittedName>
</protein>
<keyword evidence="3" id="KW-1185">Reference proteome</keyword>
<evidence type="ECO:0000313" key="2">
    <source>
        <dbReference type="EMBL" id="RKR73317.1"/>
    </source>
</evidence>
<dbReference type="AlphaFoldDB" id="A0A495IBE1"/>
<accession>A0A495IBE1</accession>
<dbReference type="EMBL" id="RBKS01000001">
    <property type="protein sequence ID" value="RKR73317.1"/>
    <property type="molecule type" value="Genomic_DNA"/>
</dbReference>
<dbReference type="RefSeq" id="WP_121368194.1">
    <property type="nucleotide sequence ID" value="NZ_RBKS01000001.1"/>
</dbReference>
<sequence length="157" mass="16791">MTSVAIDRRVRIARVVLVLVGVLVIALGAYTMVTTLKPNRIWGLVTWLIAAVILHDAILSPFVVVVGVLLRRAGRSVHAVALVVAQIAIVVAAVLLSTVLPEIDAKHHVQRNPTVVPFDYVARLAVVEAVLVVIVVAALVVGSRRRTHRVAADAVTD</sequence>
<feature type="transmembrane region" description="Helical" evidence="1">
    <location>
        <begin position="45"/>
        <end position="70"/>
    </location>
</feature>
<feature type="transmembrane region" description="Helical" evidence="1">
    <location>
        <begin position="120"/>
        <end position="141"/>
    </location>
</feature>
<keyword evidence="1" id="KW-1133">Transmembrane helix</keyword>
<feature type="transmembrane region" description="Helical" evidence="1">
    <location>
        <begin position="77"/>
        <end position="100"/>
    </location>
</feature>
<organism evidence="2 3">
    <name type="scientific">Frondihabitans australicus</name>
    <dbReference type="NCBI Taxonomy" id="386892"/>
    <lineage>
        <taxon>Bacteria</taxon>
        <taxon>Bacillati</taxon>
        <taxon>Actinomycetota</taxon>
        <taxon>Actinomycetes</taxon>
        <taxon>Micrococcales</taxon>
        <taxon>Microbacteriaceae</taxon>
        <taxon>Frondihabitans</taxon>
    </lineage>
</organism>
<keyword evidence="1" id="KW-0812">Transmembrane</keyword>
<gene>
    <name evidence="2" type="ORF">C8E83_0409</name>
</gene>
<keyword evidence="1" id="KW-0472">Membrane</keyword>
<comment type="caution">
    <text evidence="2">The sequence shown here is derived from an EMBL/GenBank/DDBJ whole genome shotgun (WGS) entry which is preliminary data.</text>
</comment>